<keyword evidence="3" id="KW-1185">Reference proteome</keyword>
<dbReference type="KEGG" id="abi:Aboo_0065"/>
<dbReference type="SFLD" id="SFLDS00029">
    <property type="entry name" value="Radical_SAM"/>
    <property type="match status" value="1"/>
</dbReference>
<dbReference type="RefSeq" id="WP_008085453.1">
    <property type="nucleotide sequence ID" value="NC_013926.1"/>
</dbReference>
<proteinExistence type="predicted"/>
<dbReference type="InterPro" id="IPR007197">
    <property type="entry name" value="rSAM"/>
</dbReference>
<dbReference type="InterPro" id="IPR058240">
    <property type="entry name" value="rSAM_sf"/>
</dbReference>
<dbReference type="EMBL" id="CP001941">
    <property type="protein sequence ID" value="ADD07877.1"/>
    <property type="molecule type" value="Genomic_DNA"/>
</dbReference>
<dbReference type="OrthoDB" id="358785at2157"/>
<feature type="domain" description="Elp3/MiaA/NifB-like radical SAM core" evidence="1">
    <location>
        <begin position="215"/>
        <end position="457"/>
    </location>
</feature>
<evidence type="ECO:0000313" key="3">
    <source>
        <dbReference type="Proteomes" id="UP000001400"/>
    </source>
</evidence>
<dbReference type="PANTHER" id="PTHR42731">
    <property type="entry name" value="SLL1084 PROTEIN"/>
    <property type="match status" value="1"/>
</dbReference>
<organism evidence="2 3">
    <name type="scientific">Aciduliprofundum boonei (strain DSM 19572 / T469)</name>
    <dbReference type="NCBI Taxonomy" id="439481"/>
    <lineage>
        <taxon>Archaea</taxon>
        <taxon>Methanobacteriati</taxon>
        <taxon>Thermoplasmatota</taxon>
        <taxon>DHVE2 group</taxon>
        <taxon>Candidatus Aciduliprofundum</taxon>
    </lineage>
</organism>
<dbReference type="SMART" id="SM00729">
    <property type="entry name" value="Elp3"/>
    <property type="match status" value="1"/>
</dbReference>
<dbReference type="AlphaFoldDB" id="B5IF97"/>
<dbReference type="Proteomes" id="UP000001400">
    <property type="component" value="Chromosome"/>
</dbReference>
<sequence>MTRIVLTADETLTSTYRHIPLLDFLGCAPVEHVPKPIYNFLDTQVPDDNGKLTFAPYGLRKVEAALLHQGFNRDEIVVAHPRYVERFIDEKTTIVGVNTMDPYGLGPVTMMFTQGGKLTSYTKLKFTSLMRRIRDYREKKGYKFKIEVGGPGSWQLEVKEKLTEELRVDHIMIGETEHVIGDVFRDIESGNAEKIIHIKSWPKLEEIPNIVAPTFKGMIEVMRGCGRGCTFCSPNLRTARFYPIEKILAELKVNIRAGQKTAWLHSEDIFNYMVEDRRNFYPNEDAVIGLFEEVLKHVEFANPTHGTAAGGLAAPRILKRVAELNHANINRWVGIQVGFETASPELIKRIANNKMKPFSPEEWPWVLLNGTYAFNKFFWFPAYTSIVGLPGETDEDGYDTARLIITMEKKLREKLGEKAHFTVTPLAFVPMAALKDEEGFNIQEQLTPGRVMHIYHAWRHLAWEVDHGLKRVTRGNPAFLVFAPLAKMGSRLLVRSIRKWAMKNGIDVDKPLEPMKLKIEEIDV</sequence>
<dbReference type="GO" id="GO:0051536">
    <property type="term" value="F:iron-sulfur cluster binding"/>
    <property type="evidence" value="ECO:0007669"/>
    <property type="project" value="InterPro"/>
</dbReference>
<dbReference type="Gene3D" id="3.80.30.20">
    <property type="entry name" value="tm_1862 like domain"/>
    <property type="match status" value="1"/>
</dbReference>
<evidence type="ECO:0000259" key="1">
    <source>
        <dbReference type="SMART" id="SM00729"/>
    </source>
</evidence>
<dbReference type="SUPFAM" id="SSF102114">
    <property type="entry name" value="Radical SAM enzymes"/>
    <property type="match status" value="1"/>
</dbReference>
<dbReference type="Pfam" id="PF04055">
    <property type="entry name" value="Radical_SAM"/>
    <property type="match status" value="1"/>
</dbReference>
<dbReference type="SFLD" id="SFLDG01082">
    <property type="entry name" value="B12-binding_domain_containing"/>
    <property type="match status" value="1"/>
</dbReference>
<accession>B5IF97</accession>
<evidence type="ECO:0000313" key="2">
    <source>
        <dbReference type="EMBL" id="ADD07877.1"/>
    </source>
</evidence>
<dbReference type="GO" id="GO:0003824">
    <property type="term" value="F:catalytic activity"/>
    <property type="evidence" value="ECO:0007669"/>
    <property type="project" value="InterPro"/>
</dbReference>
<dbReference type="HOGENOM" id="CLU_032214_0_0_2"/>
<dbReference type="PANTHER" id="PTHR42731:SF4">
    <property type="entry name" value="RADICAL SAM DOMAIN PROTEIN"/>
    <property type="match status" value="1"/>
</dbReference>
<gene>
    <name evidence="2" type="ordered locus">Aboo_0065</name>
</gene>
<dbReference type="InterPro" id="IPR023404">
    <property type="entry name" value="rSAM_horseshoe"/>
</dbReference>
<dbReference type="InterPro" id="IPR006638">
    <property type="entry name" value="Elp3/MiaA/NifB-like_rSAM"/>
</dbReference>
<dbReference type="STRING" id="439481.Aboo_0065"/>
<protein>
    <submittedName>
        <fullName evidence="2">Radical SAM domain protein</fullName>
    </submittedName>
</protein>
<dbReference type="GeneID" id="8827001"/>
<dbReference type="eggNOG" id="arCOG01357">
    <property type="taxonomic scope" value="Archaea"/>
</dbReference>
<name>B5IF97_ACIB4</name>
<reference evidence="2" key="1">
    <citation type="submission" date="2010-02" db="EMBL/GenBank/DDBJ databases">
        <title>Complete sequence of Aciduliprofundum boonei T469.</title>
        <authorList>
            <consortium name="US DOE Joint Genome Institute"/>
            <person name="Lucas S."/>
            <person name="Copeland A."/>
            <person name="Lapidus A."/>
            <person name="Cheng J.-F."/>
            <person name="Bruce D."/>
            <person name="Goodwin L."/>
            <person name="Pitluck S."/>
            <person name="Saunders E."/>
            <person name="Detter J.C."/>
            <person name="Han C."/>
            <person name="Tapia R."/>
            <person name="Land M."/>
            <person name="Hauser L."/>
            <person name="Kyrpides N."/>
            <person name="Mikhailova N."/>
            <person name="Flores G."/>
            <person name="Reysenbach A.-L."/>
            <person name="Woyke T."/>
        </authorList>
    </citation>
    <scope>NUCLEOTIDE SEQUENCE</scope>
    <source>
        <strain evidence="2">T469</strain>
    </source>
</reference>